<reference evidence="3" key="1">
    <citation type="submission" date="2017-09" db="EMBL/GenBank/DDBJ databases">
        <title>Depth-based differentiation of microbial function through sediment-hosted aquifers and enrichment of novel symbionts in the deep terrestrial subsurface.</title>
        <authorList>
            <person name="Probst A.J."/>
            <person name="Ladd B."/>
            <person name="Jarett J.K."/>
            <person name="Geller-Mcgrath D.E."/>
            <person name="Sieber C.M.K."/>
            <person name="Emerson J.B."/>
            <person name="Anantharaman K."/>
            <person name="Thomas B.C."/>
            <person name="Malmstrom R."/>
            <person name="Stieglmeier M."/>
            <person name="Klingl A."/>
            <person name="Woyke T."/>
            <person name="Ryan C.M."/>
            <person name="Banfield J.F."/>
        </authorList>
    </citation>
    <scope>NUCLEOTIDE SEQUENCE [LARGE SCALE GENOMIC DNA]</scope>
</reference>
<accession>A0A2M7RDT6</accession>
<dbReference type="Proteomes" id="UP000228689">
    <property type="component" value="Unassembled WGS sequence"/>
</dbReference>
<dbReference type="EMBL" id="PFMC01000056">
    <property type="protein sequence ID" value="PIY94834.1"/>
    <property type="molecule type" value="Genomic_DNA"/>
</dbReference>
<protein>
    <submittedName>
        <fullName evidence="2">Uncharacterized protein</fullName>
    </submittedName>
</protein>
<sequence length="130" mass="14661">MTDFKRIIELIKKTKDKVIIALEEDFFVVMDIVDYENLLRDQDRAAGKTQRLENENQTESIIKEIADDPLLEAIPGFEEEIEGEGDNSGPISVSELIASKSRELGGGFNSLEPASNKDDGDEYFFEEIDD</sequence>
<proteinExistence type="predicted"/>
<feature type="region of interest" description="Disordered" evidence="1">
    <location>
        <begin position="106"/>
        <end position="130"/>
    </location>
</feature>
<evidence type="ECO:0000313" key="2">
    <source>
        <dbReference type="EMBL" id="PIY94834.1"/>
    </source>
</evidence>
<comment type="caution">
    <text evidence="2">The sequence shown here is derived from an EMBL/GenBank/DDBJ whole genome shotgun (WGS) entry which is preliminary data.</text>
</comment>
<evidence type="ECO:0000313" key="3">
    <source>
        <dbReference type="Proteomes" id="UP000228689"/>
    </source>
</evidence>
<dbReference type="AlphaFoldDB" id="A0A2M7RDT6"/>
<name>A0A2M7RDT6_9BACT</name>
<gene>
    <name evidence="2" type="ORF">COY67_02055</name>
</gene>
<organism evidence="2 3">
    <name type="scientific">Candidatus Komeilibacteria bacterium CG_4_10_14_0_8_um_filter_37_78</name>
    <dbReference type="NCBI Taxonomy" id="1974471"/>
    <lineage>
        <taxon>Bacteria</taxon>
        <taxon>Candidatus Komeiliibacteriota</taxon>
    </lineage>
</organism>
<feature type="compositionally biased region" description="Acidic residues" evidence="1">
    <location>
        <begin position="119"/>
        <end position="130"/>
    </location>
</feature>
<evidence type="ECO:0000256" key="1">
    <source>
        <dbReference type="SAM" id="MobiDB-lite"/>
    </source>
</evidence>